<evidence type="ECO:0000313" key="3">
    <source>
        <dbReference type="Proteomes" id="UP001444661"/>
    </source>
</evidence>
<proteinExistence type="predicted"/>
<protein>
    <submittedName>
        <fullName evidence="2">Uncharacterized protein</fullName>
    </submittedName>
</protein>
<evidence type="ECO:0000313" key="2">
    <source>
        <dbReference type="EMBL" id="KAK8022436.1"/>
    </source>
</evidence>
<feature type="region of interest" description="Disordered" evidence="1">
    <location>
        <begin position="1"/>
        <end position="87"/>
    </location>
</feature>
<name>A0ABR1RWZ5_9PEZI</name>
<feature type="compositionally biased region" description="Low complexity" evidence="1">
    <location>
        <begin position="22"/>
        <end position="38"/>
    </location>
</feature>
<reference evidence="2 3" key="1">
    <citation type="submission" date="2023-01" db="EMBL/GenBank/DDBJ databases">
        <title>Analysis of 21 Apiospora genomes using comparative genomics revels a genus with tremendous synthesis potential of carbohydrate active enzymes and secondary metabolites.</title>
        <authorList>
            <person name="Sorensen T."/>
        </authorList>
    </citation>
    <scope>NUCLEOTIDE SEQUENCE [LARGE SCALE GENOMIC DNA]</scope>
    <source>
        <strain evidence="2 3">CBS 33761</strain>
    </source>
</reference>
<dbReference type="EMBL" id="JAQQWK010000012">
    <property type="protein sequence ID" value="KAK8022436.1"/>
    <property type="molecule type" value="Genomic_DNA"/>
</dbReference>
<keyword evidence="3" id="KW-1185">Reference proteome</keyword>
<comment type="caution">
    <text evidence="2">The sequence shown here is derived from an EMBL/GenBank/DDBJ whole genome shotgun (WGS) entry which is preliminary data.</text>
</comment>
<accession>A0ABR1RWZ5</accession>
<organism evidence="2 3">
    <name type="scientific">Apiospora rasikravindrae</name>
    <dbReference type="NCBI Taxonomy" id="990691"/>
    <lineage>
        <taxon>Eukaryota</taxon>
        <taxon>Fungi</taxon>
        <taxon>Dikarya</taxon>
        <taxon>Ascomycota</taxon>
        <taxon>Pezizomycotina</taxon>
        <taxon>Sordariomycetes</taxon>
        <taxon>Xylariomycetidae</taxon>
        <taxon>Amphisphaeriales</taxon>
        <taxon>Apiosporaceae</taxon>
        <taxon>Apiospora</taxon>
    </lineage>
</organism>
<sequence length="87" mass="9219">MARGSYETTGNPKPAPKPTPKAGPTLISSDTGDSISTSRFTTLVNYCRPDPETAEDIFSDPGRGGYDITSSPKPAPKPQPEPEKPSK</sequence>
<gene>
    <name evidence="2" type="ORF">PG993_013203</name>
</gene>
<evidence type="ECO:0000256" key="1">
    <source>
        <dbReference type="SAM" id="MobiDB-lite"/>
    </source>
</evidence>
<dbReference type="Proteomes" id="UP001444661">
    <property type="component" value="Unassembled WGS sequence"/>
</dbReference>